<sequence>MFRYDELVWTISFPVFCSIVMWFSMAIALLVRSGRGYYRRETMRKSIAGMESRGETVSGPLRRSSKAVLRRAVVVVGGDFARSPRMQYHAASLLKCGLFDGVVLVGFDMGNALIDDLQQNNSVGAKEEGEFIVDTTYLIPPVTPPSWFRFLFPHPRLYWIVSTIYRACACALVFAWAVIAASLMVVSGKGQLLLVDLILVQSPPAVPFVPVIKYIVRPCVLFLNAISYYCFIVPVSWMMWDAFCEICGNLKLQRQLNVNENKIISPSRFVICPALIVDWHNFGYTILQGDGRPSLAVWVYRKFECNLCFGNRNLTVSKAMRKALLELQERIRVRGDKSRLSIADEVAVLYDTAPSFFGPVPRARFVQKVLRPVLQSGGQDGKEVMGLSPPPAWVMETETHDSAENTSSSGMFVIGATSWTLDDDYSMLVEALVRIDKRLKEQGQDQNSMQAPAVRPIWLLMTGKGVSRERFERAVVAAHLSPLVTVTTIYFQSYVDYAMALGAADVGLCIHHSSSGLDLPMKAVDMLGSGLPVVALQYEALPELLDEKRGWMFSNAEGLEAILWRLAYRHSGNAAGSLEQKRLCVIESRRNTWDERWRAVVLPLLRDLL</sequence>
<dbReference type="VEuPathDB" id="TriTrypDB:TcBrA4_0083960"/>
<evidence type="ECO:0000256" key="2">
    <source>
        <dbReference type="ARBA" id="ARBA00004922"/>
    </source>
</evidence>
<dbReference type="VEuPathDB" id="TriTrypDB:TcCLB.508891.10"/>
<comment type="caution">
    <text evidence="10">The sequence shown here is derived from an EMBL/GenBank/DDBJ whole genome shotgun (WGS) entry which is preliminary data.</text>
</comment>
<dbReference type="VEuPathDB" id="TriTrypDB:BCY84_18789"/>
<keyword evidence="3 10" id="KW-0328">Glycosyltransferase</keyword>
<dbReference type="VEuPathDB" id="TriTrypDB:TcCL_ESM02388"/>
<keyword evidence="7 9" id="KW-1133">Transmembrane helix</keyword>
<feature type="transmembrane region" description="Helical" evidence="9">
    <location>
        <begin position="12"/>
        <end position="31"/>
    </location>
</feature>
<dbReference type="VEuPathDB" id="TriTrypDB:C3747_150g49"/>
<dbReference type="VEuPathDB" id="TriTrypDB:C4B63_4g215"/>
<dbReference type="VEuPathDB" id="TriTrypDB:Tc_MARK_4927"/>
<comment type="pathway">
    <text evidence="2">Protein modification; protein glycosylation.</text>
</comment>
<dbReference type="Proteomes" id="UP000246121">
    <property type="component" value="Unassembled WGS sequence"/>
</dbReference>
<evidence type="ECO:0000256" key="6">
    <source>
        <dbReference type="ARBA" id="ARBA00022824"/>
    </source>
</evidence>
<dbReference type="PANTHER" id="PTHR13036">
    <property type="entry name" value="BETA1,4 MANNOSYLTRANSFERASE"/>
    <property type="match status" value="1"/>
</dbReference>
<dbReference type="PANTHER" id="PTHR13036:SF0">
    <property type="entry name" value="CHITOBIOSYLDIPHOSPHODOLICHOL BETA-MANNOSYLTRANSFERASE"/>
    <property type="match status" value="1"/>
</dbReference>
<accession>A0A2V2W1L2</accession>
<dbReference type="VEuPathDB" id="TriTrypDB:TCDM_02399"/>
<evidence type="ECO:0000256" key="7">
    <source>
        <dbReference type="ARBA" id="ARBA00022989"/>
    </source>
</evidence>
<reference evidence="10 11" key="1">
    <citation type="journal article" date="2018" name="Microb. Genom.">
        <title>Expanding an expanded genome: long-read sequencing of Trypanosoma cruzi.</title>
        <authorList>
            <person name="Berna L."/>
            <person name="Rodriguez M."/>
            <person name="Chiribao M.L."/>
            <person name="Parodi-Talice A."/>
            <person name="Pita S."/>
            <person name="Rijo G."/>
            <person name="Alvarez-Valin F."/>
            <person name="Robello C."/>
        </authorList>
    </citation>
    <scope>NUCLEOTIDE SEQUENCE [LARGE SCALE GENOMIC DNA]</scope>
    <source>
        <strain evidence="10 11">Dm28c</strain>
    </source>
</reference>
<dbReference type="GO" id="GO:0000030">
    <property type="term" value="F:mannosyltransferase activity"/>
    <property type="evidence" value="ECO:0007669"/>
    <property type="project" value="InterPro"/>
</dbReference>
<feature type="transmembrane region" description="Helical" evidence="9">
    <location>
        <begin position="219"/>
        <end position="240"/>
    </location>
</feature>
<evidence type="ECO:0000256" key="1">
    <source>
        <dbReference type="ARBA" id="ARBA00004389"/>
    </source>
</evidence>
<protein>
    <submittedName>
        <fullName evidence="10">Putative dolichyl-P-Man:GDP-ManGlcNAc2-PP-dolichyl beta-1,4-mannosyltransferase</fullName>
    </submittedName>
</protein>
<organism evidence="10 11">
    <name type="scientific">Trypanosoma cruzi</name>
    <dbReference type="NCBI Taxonomy" id="5693"/>
    <lineage>
        <taxon>Eukaryota</taxon>
        <taxon>Discoba</taxon>
        <taxon>Euglenozoa</taxon>
        <taxon>Kinetoplastea</taxon>
        <taxon>Metakinetoplastina</taxon>
        <taxon>Trypanosomatida</taxon>
        <taxon>Trypanosomatidae</taxon>
        <taxon>Trypanosoma</taxon>
        <taxon>Schizotrypanum</taxon>
    </lineage>
</organism>
<dbReference type="VEuPathDB" id="TriTrypDB:TcG_03260"/>
<keyword evidence="5 9" id="KW-0812">Transmembrane</keyword>
<evidence type="ECO:0000256" key="4">
    <source>
        <dbReference type="ARBA" id="ARBA00022679"/>
    </source>
</evidence>
<dbReference type="VEuPathDB" id="TriTrypDB:ECC02_001097"/>
<dbReference type="Gene3D" id="3.40.50.2000">
    <property type="entry name" value="Glycogen Phosphorylase B"/>
    <property type="match status" value="1"/>
</dbReference>
<dbReference type="VEuPathDB" id="TriTrypDB:TcCLB.504215.20"/>
<dbReference type="SUPFAM" id="SSF53756">
    <property type="entry name" value="UDP-Glycosyltransferase/glycogen phosphorylase"/>
    <property type="match status" value="1"/>
</dbReference>
<keyword evidence="4 10" id="KW-0808">Transferase</keyword>
<evidence type="ECO:0000256" key="9">
    <source>
        <dbReference type="SAM" id="Phobius"/>
    </source>
</evidence>
<proteinExistence type="predicted"/>
<evidence type="ECO:0000313" key="11">
    <source>
        <dbReference type="Proteomes" id="UP000246121"/>
    </source>
</evidence>
<dbReference type="AlphaFoldDB" id="A0A2V2W1L2"/>
<evidence type="ECO:0000313" key="10">
    <source>
        <dbReference type="EMBL" id="PWV01603.1"/>
    </source>
</evidence>
<feature type="transmembrane region" description="Helical" evidence="9">
    <location>
        <begin position="157"/>
        <end position="186"/>
    </location>
</feature>
<evidence type="ECO:0000256" key="3">
    <source>
        <dbReference type="ARBA" id="ARBA00022676"/>
    </source>
</evidence>
<dbReference type="EMBL" id="PRFA01000004">
    <property type="protein sequence ID" value="PWV01603.1"/>
    <property type="molecule type" value="Genomic_DNA"/>
</dbReference>
<dbReference type="InterPro" id="IPR026051">
    <property type="entry name" value="ALG1-like"/>
</dbReference>
<keyword evidence="8 9" id="KW-0472">Membrane</keyword>
<feature type="transmembrane region" description="Helical" evidence="9">
    <location>
        <begin position="192"/>
        <end position="212"/>
    </location>
</feature>
<evidence type="ECO:0000256" key="5">
    <source>
        <dbReference type="ARBA" id="ARBA00022692"/>
    </source>
</evidence>
<gene>
    <name evidence="10" type="ORF">C4B63_4g215</name>
</gene>
<evidence type="ECO:0000256" key="8">
    <source>
        <dbReference type="ARBA" id="ARBA00023136"/>
    </source>
</evidence>
<keyword evidence="6" id="KW-0256">Endoplasmic reticulum</keyword>
<name>A0A2V2W1L2_TRYCR</name>
<dbReference type="GO" id="GO:0005789">
    <property type="term" value="C:endoplasmic reticulum membrane"/>
    <property type="evidence" value="ECO:0007669"/>
    <property type="project" value="UniProtKB-SubCell"/>
</dbReference>
<comment type="subcellular location">
    <subcellularLocation>
        <location evidence="1">Endoplasmic reticulum membrane</location>
        <topology evidence="1">Single-pass membrane protein</topology>
    </subcellularLocation>
</comment>
<dbReference type="VEuPathDB" id="TriTrypDB:TCSYLVIO_006218"/>